<dbReference type="AlphaFoldDB" id="A0A3G3IJB9"/>
<sequence>MLDKNWFSEIDLHRVMTGIFDPIVALVNTVIIFDAVLIAAFIVIVGFVVIVDFFVIVVFVVIVSILAVVCGGFGEIIAPCPVWAASSEYPMSFSTRLTK</sequence>
<feature type="transmembrane region" description="Helical" evidence="1">
    <location>
        <begin position="23"/>
        <end position="47"/>
    </location>
</feature>
<evidence type="ECO:0000313" key="2">
    <source>
        <dbReference type="EMBL" id="AYQ55654.1"/>
    </source>
</evidence>
<evidence type="ECO:0000313" key="3">
    <source>
        <dbReference type="Proteomes" id="UP000273278"/>
    </source>
</evidence>
<name>A0A3G3IJB9_9ARCH</name>
<proteinExistence type="predicted"/>
<organism evidence="2 3">
    <name type="scientific">Methanomethylophilus alvi</name>
    <dbReference type="NCBI Taxonomy" id="1291540"/>
    <lineage>
        <taxon>Archaea</taxon>
        <taxon>Methanobacteriati</taxon>
        <taxon>Thermoplasmatota</taxon>
        <taxon>Thermoplasmata</taxon>
        <taxon>Methanomassiliicoccales</taxon>
        <taxon>Methanomethylophilaceae</taxon>
        <taxon>Methanomethylophilus</taxon>
    </lineage>
</organism>
<keyword evidence="1" id="KW-0812">Transmembrane</keyword>
<dbReference type="Proteomes" id="UP000273278">
    <property type="component" value="Chromosome"/>
</dbReference>
<keyword evidence="1" id="KW-1133">Transmembrane helix</keyword>
<protein>
    <submittedName>
        <fullName evidence="2">Uncharacterized protein</fullName>
    </submittedName>
</protein>
<feature type="transmembrane region" description="Helical" evidence="1">
    <location>
        <begin position="53"/>
        <end position="73"/>
    </location>
</feature>
<accession>A0A3G3IJB9</accession>
<evidence type="ECO:0000256" key="1">
    <source>
        <dbReference type="SAM" id="Phobius"/>
    </source>
</evidence>
<reference evidence="2 3" key="1">
    <citation type="submission" date="2016-10" db="EMBL/GenBank/DDBJ databases">
        <title>Complete genome of the TMA-utilizing, human hosted archaeon Methanomethylophilus alvus Gen. nov, sp. nov., strain Mx-05, derived from a pure culture.</title>
        <authorList>
            <person name="Brugere J.-F."/>
            <person name="Ben Hania W."/>
            <person name="Chaudhary P.P."/>
            <person name="Gaci N."/>
            <person name="Borrel G."/>
            <person name="Cao Van Tuat L."/>
            <person name="Fardeau M.-L."/>
            <person name="Harris H.M.B."/>
            <person name="O'Toole P.W."/>
            <person name="Ollivier B."/>
        </authorList>
    </citation>
    <scope>NUCLEOTIDE SEQUENCE [LARGE SCALE GENOMIC DNA]</scope>
    <source>
        <strain evidence="2 3">Mx-05</strain>
    </source>
</reference>
<keyword evidence="1" id="KW-0472">Membrane</keyword>
<gene>
    <name evidence="2" type="ORF">BKD89_07610</name>
</gene>
<dbReference type="EMBL" id="CP017686">
    <property type="protein sequence ID" value="AYQ55654.1"/>
    <property type="molecule type" value="Genomic_DNA"/>
</dbReference>